<dbReference type="PANTHER" id="PTHR30055:SF234">
    <property type="entry name" value="HTH-TYPE TRANSCRIPTIONAL REGULATOR BETI"/>
    <property type="match status" value="1"/>
</dbReference>
<dbReference type="EMBL" id="CP038033">
    <property type="protein sequence ID" value="QBQ53708.1"/>
    <property type="molecule type" value="Genomic_DNA"/>
</dbReference>
<dbReference type="InterPro" id="IPR036271">
    <property type="entry name" value="Tet_transcr_reg_TetR-rel_C_sf"/>
</dbReference>
<sequence length="214" mass="23854">MTKRLAGRDTEASAPAQGREAILAVAKKQFAEYGYHGATLSKIATRAKVCKANIFHHFGSKEGLYLAVLKDYCEQLSPLRGSRPISAPTCREQLRQFAQVHLENMLNEQSAVQLFLRELLAKDSLRKEILAKGVLEDNFSSLVQMVREGQEAGEIRPDIDPAILAVMLLGADVFFFMARDVFQHFRDVHFAASPGDYSEALSEILLRGCLAKRD</sequence>
<dbReference type="AlphaFoldDB" id="A0A4P7BUS4"/>
<dbReference type="Pfam" id="PF00440">
    <property type="entry name" value="TetR_N"/>
    <property type="match status" value="1"/>
</dbReference>
<evidence type="ECO:0000313" key="6">
    <source>
        <dbReference type="EMBL" id="QBQ53708.1"/>
    </source>
</evidence>
<dbReference type="Gene3D" id="1.10.10.60">
    <property type="entry name" value="Homeodomain-like"/>
    <property type="match status" value="1"/>
</dbReference>
<keyword evidence="7" id="KW-1185">Reference proteome</keyword>
<protein>
    <submittedName>
        <fullName evidence="6">TetR/AcrR family transcriptional regulator</fullName>
    </submittedName>
</protein>
<dbReference type="PANTHER" id="PTHR30055">
    <property type="entry name" value="HTH-TYPE TRANSCRIPTIONAL REGULATOR RUTR"/>
    <property type="match status" value="1"/>
</dbReference>
<dbReference type="GO" id="GO:0000976">
    <property type="term" value="F:transcription cis-regulatory region binding"/>
    <property type="evidence" value="ECO:0007669"/>
    <property type="project" value="TreeGrafter"/>
</dbReference>
<name>A0A4P7BUS4_9GAMM</name>
<dbReference type="Pfam" id="PF17932">
    <property type="entry name" value="TetR_C_24"/>
    <property type="match status" value="1"/>
</dbReference>
<feature type="DNA-binding region" description="H-T-H motif" evidence="4">
    <location>
        <begin position="39"/>
        <end position="58"/>
    </location>
</feature>
<dbReference type="OrthoDB" id="5816932at2"/>
<gene>
    <name evidence="6" type="ORF">E3U44_03670</name>
</gene>
<feature type="domain" description="HTH tetR-type" evidence="5">
    <location>
        <begin position="16"/>
        <end position="76"/>
    </location>
</feature>
<evidence type="ECO:0000256" key="2">
    <source>
        <dbReference type="ARBA" id="ARBA00023125"/>
    </source>
</evidence>
<dbReference type="SUPFAM" id="SSF48498">
    <property type="entry name" value="Tetracyclin repressor-like, C-terminal domain"/>
    <property type="match status" value="1"/>
</dbReference>
<keyword evidence="2 4" id="KW-0238">DNA-binding</keyword>
<dbReference type="Proteomes" id="UP000294325">
    <property type="component" value="Chromosome"/>
</dbReference>
<evidence type="ECO:0000256" key="4">
    <source>
        <dbReference type="PROSITE-ProRule" id="PRU00335"/>
    </source>
</evidence>
<evidence type="ECO:0000313" key="7">
    <source>
        <dbReference type="Proteomes" id="UP000294325"/>
    </source>
</evidence>
<dbReference type="KEGG" id="nwr:E3U44_03670"/>
<dbReference type="InterPro" id="IPR050109">
    <property type="entry name" value="HTH-type_TetR-like_transc_reg"/>
</dbReference>
<reference evidence="6 7" key="1">
    <citation type="submission" date="2019-03" db="EMBL/GenBank/DDBJ databases">
        <title>The genome sequence of Nitrosococcus wardiae strain D1FHST reveals the archetypal metabolic capacity of ammonia-oxidizing Gammaproteobacteria.</title>
        <authorList>
            <person name="Wang L."/>
            <person name="Lim C.K."/>
            <person name="Hanson T.E."/>
            <person name="Dang H."/>
            <person name="Klotz M.G."/>
        </authorList>
    </citation>
    <scope>NUCLEOTIDE SEQUENCE [LARGE SCALE GENOMIC DNA]</scope>
    <source>
        <strain evidence="6 7">D1FHS</strain>
    </source>
</reference>
<evidence type="ECO:0000259" key="5">
    <source>
        <dbReference type="PROSITE" id="PS50977"/>
    </source>
</evidence>
<dbReference type="InterPro" id="IPR001647">
    <property type="entry name" value="HTH_TetR"/>
</dbReference>
<dbReference type="Gene3D" id="1.10.357.10">
    <property type="entry name" value="Tetracycline Repressor, domain 2"/>
    <property type="match status" value="1"/>
</dbReference>
<accession>A0A4P7BUS4</accession>
<proteinExistence type="predicted"/>
<organism evidence="6 7">
    <name type="scientific">Nitrosococcus wardiae</name>
    <dbReference type="NCBI Taxonomy" id="1814290"/>
    <lineage>
        <taxon>Bacteria</taxon>
        <taxon>Pseudomonadati</taxon>
        <taxon>Pseudomonadota</taxon>
        <taxon>Gammaproteobacteria</taxon>
        <taxon>Chromatiales</taxon>
        <taxon>Chromatiaceae</taxon>
        <taxon>Nitrosococcus</taxon>
    </lineage>
</organism>
<keyword evidence="3" id="KW-0804">Transcription</keyword>
<dbReference type="RefSeq" id="WP_134356720.1">
    <property type="nucleotide sequence ID" value="NZ_CP038033.1"/>
</dbReference>
<dbReference type="GO" id="GO:0003700">
    <property type="term" value="F:DNA-binding transcription factor activity"/>
    <property type="evidence" value="ECO:0007669"/>
    <property type="project" value="TreeGrafter"/>
</dbReference>
<evidence type="ECO:0000256" key="3">
    <source>
        <dbReference type="ARBA" id="ARBA00023163"/>
    </source>
</evidence>
<keyword evidence="1" id="KW-0805">Transcription regulation</keyword>
<dbReference type="InterPro" id="IPR009057">
    <property type="entry name" value="Homeodomain-like_sf"/>
</dbReference>
<dbReference type="InterPro" id="IPR041490">
    <property type="entry name" value="KstR2_TetR_C"/>
</dbReference>
<dbReference type="SUPFAM" id="SSF46689">
    <property type="entry name" value="Homeodomain-like"/>
    <property type="match status" value="1"/>
</dbReference>
<evidence type="ECO:0000256" key="1">
    <source>
        <dbReference type="ARBA" id="ARBA00023015"/>
    </source>
</evidence>
<dbReference type="PRINTS" id="PR00455">
    <property type="entry name" value="HTHTETR"/>
</dbReference>
<dbReference type="PROSITE" id="PS50977">
    <property type="entry name" value="HTH_TETR_2"/>
    <property type="match status" value="1"/>
</dbReference>